<feature type="compositionally biased region" description="Acidic residues" evidence="6">
    <location>
        <begin position="163"/>
        <end position="175"/>
    </location>
</feature>
<dbReference type="GO" id="GO:0016020">
    <property type="term" value="C:membrane"/>
    <property type="evidence" value="ECO:0007669"/>
    <property type="project" value="UniProtKB-SubCell"/>
</dbReference>
<proteinExistence type="inferred from homology"/>
<evidence type="ECO:0000256" key="5">
    <source>
        <dbReference type="ARBA" id="ARBA00023136"/>
    </source>
</evidence>
<evidence type="ECO:0000256" key="7">
    <source>
        <dbReference type="SAM" id="Phobius"/>
    </source>
</evidence>
<dbReference type="PANTHER" id="PTHR21716">
    <property type="entry name" value="TRANSMEMBRANE PROTEIN"/>
    <property type="match status" value="1"/>
</dbReference>
<feature type="transmembrane region" description="Helical" evidence="7">
    <location>
        <begin position="83"/>
        <end position="104"/>
    </location>
</feature>
<dbReference type="InterPro" id="IPR002549">
    <property type="entry name" value="AI-2E-like"/>
</dbReference>
<feature type="region of interest" description="Disordered" evidence="6">
    <location>
        <begin position="136"/>
        <end position="175"/>
    </location>
</feature>
<feature type="transmembrane region" description="Helical" evidence="7">
    <location>
        <begin position="281"/>
        <end position="309"/>
    </location>
</feature>
<feature type="transmembrane region" description="Helical" evidence="7">
    <location>
        <begin position="53"/>
        <end position="71"/>
    </location>
</feature>
<reference evidence="8 9" key="1">
    <citation type="submission" date="2016-10" db="EMBL/GenBank/DDBJ databases">
        <authorList>
            <person name="de Groot N.N."/>
        </authorList>
    </citation>
    <scope>NUCLEOTIDE SEQUENCE [LARGE SCALE GENOMIC DNA]</scope>
    <source>
        <strain evidence="8 9">DSM 27842</strain>
    </source>
</reference>
<dbReference type="Pfam" id="PF01594">
    <property type="entry name" value="AI-2E_transport"/>
    <property type="match status" value="1"/>
</dbReference>
<dbReference type="Proteomes" id="UP000198893">
    <property type="component" value="Unassembled WGS sequence"/>
</dbReference>
<dbReference type="PANTHER" id="PTHR21716:SF16">
    <property type="entry name" value="BLL1467 PROTEIN"/>
    <property type="match status" value="1"/>
</dbReference>
<name>A0A1H8MB37_9RHOB</name>
<comment type="similarity">
    <text evidence="2">Belongs to the autoinducer-2 exporter (AI-2E) (TC 2.A.86) family.</text>
</comment>
<feature type="transmembrane region" description="Helical" evidence="7">
    <location>
        <begin position="252"/>
        <end position="275"/>
    </location>
</feature>
<evidence type="ECO:0000256" key="3">
    <source>
        <dbReference type="ARBA" id="ARBA00022692"/>
    </source>
</evidence>
<dbReference type="GO" id="GO:0055085">
    <property type="term" value="P:transmembrane transport"/>
    <property type="evidence" value="ECO:0007669"/>
    <property type="project" value="TreeGrafter"/>
</dbReference>
<organism evidence="8 9">
    <name type="scientific">Salinihabitans flavidus</name>
    <dbReference type="NCBI Taxonomy" id="569882"/>
    <lineage>
        <taxon>Bacteria</taxon>
        <taxon>Pseudomonadati</taxon>
        <taxon>Pseudomonadota</taxon>
        <taxon>Alphaproteobacteria</taxon>
        <taxon>Rhodobacterales</taxon>
        <taxon>Roseobacteraceae</taxon>
        <taxon>Salinihabitans</taxon>
    </lineage>
</organism>
<evidence type="ECO:0000256" key="1">
    <source>
        <dbReference type="ARBA" id="ARBA00004141"/>
    </source>
</evidence>
<evidence type="ECO:0000256" key="4">
    <source>
        <dbReference type="ARBA" id="ARBA00022989"/>
    </source>
</evidence>
<comment type="subcellular location">
    <subcellularLocation>
        <location evidence="1">Membrane</location>
        <topology evidence="1">Multi-pass membrane protein</topology>
    </subcellularLocation>
</comment>
<feature type="transmembrane region" description="Helical" evidence="7">
    <location>
        <begin position="193"/>
        <end position="215"/>
    </location>
</feature>
<accession>A0A1H8MB37</accession>
<dbReference type="STRING" id="569882.SAMN04490248_1027"/>
<evidence type="ECO:0000256" key="6">
    <source>
        <dbReference type="SAM" id="MobiDB-lite"/>
    </source>
</evidence>
<dbReference type="OrthoDB" id="9799225at2"/>
<evidence type="ECO:0000313" key="8">
    <source>
        <dbReference type="EMBL" id="SEO14565.1"/>
    </source>
</evidence>
<keyword evidence="4 7" id="KW-1133">Transmembrane helix</keyword>
<gene>
    <name evidence="8" type="ORF">SAMN04490248_1027</name>
</gene>
<protein>
    <submittedName>
        <fullName evidence="8">Predicted PurR-regulated permease PerM</fullName>
    </submittedName>
</protein>
<keyword evidence="9" id="KW-1185">Reference proteome</keyword>
<feature type="transmembrane region" description="Helical" evidence="7">
    <location>
        <begin position="316"/>
        <end position="336"/>
    </location>
</feature>
<feature type="region of interest" description="Disordered" evidence="6">
    <location>
        <begin position="1"/>
        <end position="20"/>
    </location>
</feature>
<evidence type="ECO:0000313" key="9">
    <source>
        <dbReference type="Proteomes" id="UP000198893"/>
    </source>
</evidence>
<keyword evidence="3 7" id="KW-0812">Transmembrane</keyword>
<evidence type="ECO:0000256" key="2">
    <source>
        <dbReference type="ARBA" id="ARBA00009773"/>
    </source>
</evidence>
<feature type="transmembrane region" description="Helical" evidence="7">
    <location>
        <begin position="28"/>
        <end position="47"/>
    </location>
</feature>
<keyword evidence="5 7" id="KW-0472">Membrane</keyword>
<dbReference type="AlphaFoldDB" id="A0A1H8MB37"/>
<sequence>MPDEGQKSVSRPPHPSYSGGTLSSVDRVAVQTVLLGIIAGVLALAALDAASLIAVPAVLALLCAIALAPWVRWLEKSGAPASLCAALVVGGLLLGSAATVYSLAPSAEAWNNRAPQVLREVERRTREIALGISHSLAPAPEDTTSDKPESAVPAAPVDSSEPATDENEDEDEDADDDAVDKLMEGGQRLVADWAIGAPRLAAGAAFWAMLTFFLLRDRVMLARWGMSMVPGASARRAVGRAMRDVRTNVARYLLTITAVNLGLGVCIAAAFHLLGVENAPLWGVAAALLNFMPFIGIAILALVTLGIGIVSFDDPIIAFAPFAVVVVLNAIEAQMVTPMVVGARIRIAPIAVFVAIAFGAWLWGAAGALVATPTLIVAAAFVRRFNAAVQWSGPPREHERGEKGRKRQ</sequence>
<dbReference type="EMBL" id="FODS01000002">
    <property type="protein sequence ID" value="SEO14565.1"/>
    <property type="molecule type" value="Genomic_DNA"/>
</dbReference>
<feature type="transmembrane region" description="Helical" evidence="7">
    <location>
        <begin position="348"/>
        <end position="381"/>
    </location>
</feature>